<evidence type="ECO:0000259" key="2">
    <source>
        <dbReference type="Pfam" id="PF01719"/>
    </source>
</evidence>
<dbReference type="InterPro" id="IPR027417">
    <property type="entry name" value="P-loop_NTPase"/>
</dbReference>
<dbReference type="Proteomes" id="UP000630086">
    <property type="component" value="Unassembled WGS sequence"/>
</dbReference>
<dbReference type="GO" id="GO:0003677">
    <property type="term" value="F:DNA binding"/>
    <property type="evidence" value="ECO:0007669"/>
    <property type="project" value="InterPro"/>
</dbReference>
<organism evidence="4">
    <name type="scientific">Lactobacillus helveticus</name>
    <name type="common">Lactobacillus suntoryeus</name>
    <dbReference type="NCBI Taxonomy" id="1587"/>
    <lineage>
        <taxon>Bacteria</taxon>
        <taxon>Bacillati</taxon>
        <taxon>Bacillota</taxon>
        <taxon>Bacilli</taxon>
        <taxon>Lactobacillales</taxon>
        <taxon>Lactobacillaceae</taxon>
        <taxon>Lactobacillus</taxon>
    </lineage>
</organism>
<evidence type="ECO:0000259" key="1">
    <source>
        <dbReference type="Pfam" id="PF00910"/>
    </source>
</evidence>
<name>A0A2X0R3A9_LACHE</name>
<dbReference type="EMBL" id="OGTV01000101">
    <property type="protein sequence ID" value="SPB26684.1"/>
    <property type="molecule type" value="Genomic_DNA"/>
</dbReference>
<dbReference type="RefSeq" id="WP_101511811.1">
    <property type="nucleotide sequence ID" value="NZ_BLYU01000016.1"/>
</dbReference>
<dbReference type="GO" id="GO:0003724">
    <property type="term" value="F:RNA helicase activity"/>
    <property type="evidence" value="ECO:0007669"/>
    <property type="project" value="InterPro"/>
</dbReference>
<feature type="domain" description="Plasmid replication protein origin binding" evidence="2">
    <location>
        <begin position="3"/>
        <end position="123"/>
    </location>
</feature>
<evidence type="ECO:0000313" key="4">
    <source>
        <dbReference type="EMBL" id="SPB26684.1"/>
    </source>
</evidence>
<dbReference type="EMBL" id="BLYV01000194">
    <property type="protein sequence ID" value="GFP13072.1"/>
    <property type="molecule type" value="Genomic_DNA"/>
</dbReference>
<dbReference type="GO" id="GO:0003723">
    <property type="term" value="F:RNA binding"/>
    <property type="evidence" value="ECO:0007669"/>
    <property type="project" value="InterPro"/>
</dbReference>
<dbReference type="InterPro" id="IPR000605">
    <property type="entry name" value="Helicase_SF3_ssDNA/RNA_vir"/>
</dbReference>
<dbReference type="Pfam" id="PF00910">
    <property type="entry name" value="RNA_helicase"/>
    <property type="match status" value="1"/>
</dbReference>
<dbReference type="SUPFAM" id="SSF52540">
    <property type="entry name" value="P-loop containing nucleoside triphosphate hydrolases"/>
    <property type="match status" value="1"/>
</dbReference>
<proteinExistence type="predicted"/>
<reference evidence="4" key="1">
    <citation type="submission" date="2018-01" db="EMBL/GenBank/DDBJ databases">
        <authorList>
            <person name="Gaut B.S."/>
            <person name="Morton B.R."/>
            <person name="Clegg M.T."/>
            <person name="Duvall M.R."/>
        </authorList>
    </citation>
    <scope>NUCLEOTIDE SEQUENCE</scope>
    <source>
        <strain evidence="4">Lactobacillus helveticus</strain>
    </source>
</reference>
<accession>A0A2X0R3A9</accession>
<sequence length="340" mass="39429">MTQKIKARQFMAVQDLDKLSYDLTKLKDILSGLKAKEWAYIVHDKDKSENGGLVKPHVHVVIKFENERMLDTLAETLKLKPQYIEVWTGRINNAYSYLIHLTSGAKGKHIYSPKDVEASFNFQKRIEEITNKVSKQTIKDALNLYANGGLTRNELKTKLGTLAYAKNLDTIKKIDNVLDAQTHEEWLKSFSGQRMTVNWYYGPAGVGKTRLALEQAKRSGKQYCVLGSSNDYFQDYNSQDHVVILDELRPNDLKYGDLLKIMDPYQHDKHAPRRYRNVALNIEQLIITTPYDPERFYKMTKIQDRRVDTVDQLKRRISKVTEVTSQLAEKYFGKDKNNEE</sequence>
<evidence type="ECO:0000313" key="3">
    <source>
        <dbReference type="EMBL" id="GFP13072.1"/>
    </source>
</evidence>
<dbReference type="InterPro" id="IPR002631">
    <property type="entry name" value="Plasmid_rep_OBD"/>
</dbReference>
<dbReference type="GO" id="GO:0006260">
    <property type="term" value="P:DNA replication"/>
    <property type="evidence" value="ECO:0007669"/>
    <property type="project" value="InterPro"/>
</dbReference>
<dbReference type="GO" id="GO:0005727">
    <property type="term" value="C:extrachromosomal circular DNA"/>
    <property type="evidence" value="ECO:0007669"/>
    <property type="project" value="InterPro"/>
</dbReference>
<reference evidence="3" key="2">
    <citation type="submission" date="2020-07" db="EMBL/GenBank/DDBJ databases">
        <title>Draft genome sequence of Lactobacillus helveticus strain JCM 1062.</title>
        <authorList>
            <person name="Endo A."/>
            <person name="Maeno S."/>
            <person name="Kido Y."/>
        </authorList>
    </citation>
    <scope>NUCLEOTIDE SEQUENCE</scope>
    <source>
        <strain evidence="3">JCM 1062</strain>
    </source>
</reference>
<dbReference type="Pfam" id="PF01719">
    <property type="entry name" value="Rep_OBD"/>
    <property type="match status" value="1"/>
</dbReference>
<protein>
    <submittedName>
        <fullName evidence="3">Replication initiation protein</fullName>
    </submittedName>
</protein>
<dbReference type="Gene3D" id="3.40.1310.30">
    <property type="match status" value="1"/>
</dbReference>
<gene>
    <name evidence="3" type="primary">repB</name>
    <name evidence="4" type="ORF">BDKNPLJD_02001</name>
    <name evidence="3" type="ORF">LHEJCM1062_09440</name>
</gene>
<feature type="domain" description="Helicase superfamily 3 single-stranded DNA/RNA virus" evidence="1">
    <location>
        <begin position="199"/>
        <end position="260"/>
    </location>
</feature>
<dbReference type="GO" id="GO:0003916">
    <property type="term" value="F:DNA topoisomerase activity"/>
    <property type="evidence" value="ECO:0007669"/>
    <property type="project" value="InterPro"/>
</dbReference>
<dbReference type="AlphaFoldDB" id="A0A2X0R3A9"/>